<keyword evidence="2" id="KW-1185">Reference proteome</keyword>
<evidence type="ECO:0000313" key="1">
    <source>
        <dbReference type="EMBL" id="KAI0086833.1"/>
    </source>
</evidence>
<organism evidence="1 2">
    <name type="scientific">Irpex rosettiformis</name>
    <dbReference type="NCBI Taxonomy" id="378272"/>
    <lineage>
        <taxon>Eukaryota</taxon>
        <taxon>Fungi</taxon>
        <taxon>Dikarya</taxon>
        <taxon>Basidiomycota</taxon>
        <taxon>Agaricomycotina</taxon>
        <taxon>Agaricomycetes</taxon>
        <taxon>Polyporales</taxon>
        <taxon>Irpicaceae</taxon>
        <taxon>Irpex</taxon>
    </lineage>
</organism>
<dbReference type="EMBL" id="MU274921">
    <property type="protein sequence ID" value="KAI0086833.1"/>
    <property type="molecule type" value="Genomic_DNA"/>
</dbReference>
<evidence type="ECO:0000313" key="2">
    <source>
        <dbReference type="Proteomes" id="UP001055072"/>
    </source>
</evidence>
<name>A0ACB8TXM4_9APHY</name>
<reference evidence="1" key="1">
    <citation type="journal article" date="2021" name="Environ. Microbiol.">
        <title>Gene family expansions and transcriptome signatures uncover fungal adaptations to wood decay.</title>
        <authorList>
            <person name="Hage H."/>
            <person name="Miyauchi S."/>
            <person name="Viragh M."/>
            <person name="Drula E."/>
            <person name="Min B."/>
            <person name="Chaduli D."/>
            <person name="Navarro D."/>
            <person name="Favel A."/>
            <person name="Norest M."/>
            <person name="Lesage-Meessen L."/>
            <person name="Balint B."/>
            <person name="Merenyi Z."/>
            <person name="de Eugenio L."/>
            <person name="Morin E."/>
            <person name="Martinez A.T."/>
            <person name="Baldrian P."/>
            <person name="Stursova M."/>
            <person name="Martinez M.J."/>
            <person name="Novotny C."/>
            <person name="Magnuson J.K."/>
            <person name="Spatafora J.W."/>
            <person name="Maurice S."/>
            <person name="Pangilinan J."/>
            <person name="Andreopoulos W."/>
            <person name="LaButti K."/>
            <person name="Hundley H."/>
            <person name="Na H."/>
            <person name="Kuo A."/>
            <person name="Barry K."/>
            <person name="Lipzen A."/>
            <person name="Henrissat B."/>
            <person name="Riley R."/>
            <person name="Ahrendt S."/>
            <person name="Nagy L.G."/>
            <person name="Grigoriev I.V."/>
            <person name="Martin F."/>
            <person name="Rosso M.N."/>
        </authorList>
    </citation>
    <scope>NUCLEOTIDE SEQUENCE</scope>
    <source>
        <strain evidence="1">CBS 384.51</strain>
    </source>
</reference>
<gene>
    <name evidence="1" type="ORF">BDY19DRAFT_894298</name>
</gene>
<dbReference type="Proteomes" id="UP001055072">
    <property type="component" value="Unassembled WGS sequence"/>
</dbReference>
<sequence>MDDGERCRRRCGKKPAAPSPLGSLPDSPHPLHAPSVPTASARSVSALPSFPPRQNPDYSMSLSDISEAFANVGKLTGPDNWPMWKFHVETALSTILNFYLLRGGTTVPSEVTSAVFNIMIGHISDSVMVNYLNEKLHERFNPETTMSDMNEIFQLFHLHRPIFEMDKLLDDAQNLYSKLIAKGIDVPSHIFYSAIVGIIPPAYAHTRASYEAGVRATTSVGEKYNYKPTALINELRCEFNNWRLTHPKTTKSKRLSTLVPRNKTTVERSMKSTTTARIATAPYTTDKVDHSKMKCYNCNELGHFTPTCPQPWTKKSKAAMKKKGITQKIAESTITPVMNLLSGSGKGKASQSAWVVSLSDVDVNMHVNPATINSFSILLPLFATSSSDESIHVIDTGATYGLNTTIHCTPYHDLLFNIHLVSTMLLTVSNSEQLTLKLVGNMILQVDQENGEPTQSLLKHVYYNSPLPFTLISVSKMDSDYCFSFYQNVCTIYNSNSSCVAVIKKLNN</sequence>
<proteinExistence type="predicted"/>
<comment type="caution">
    <text evidence="1">The sequence shown here is derived from an EMBL/GenBank/DDBJ whole genome shotgun (WGS) entry which is preliminary data.</text>
</comment>
<protein>
    <submittedName>
        <fullName evidence="1">Uncharacterized protein</fullName>
    </submittedName>
</protein>
<accession>A0ACB8TXM4</accession>